<accession>A0AAP8TRI8</accession>
<keyword evidence="3" id="KW-0378">Hydrolase</keyword>
<comment type="similarity">
    <text evidence="1">Belongs to the low molecular weight phosphotyrosine protein phosphatase family.</text>
</comment>
<dbReference type="CDD" id="cd16343">
    <property type="entry name" value="LMWPTP"/>
    <property type="match status" value="1"/>
</dbReference>
<dbReference type="RefSeq" id="WP_102984989.1">
    <property type="nucleotide sequence ID" value="NZ_CAYAEN010000002.1"/>
</dbReference>
<gene>
    <name evidence="8" type="ORF">MC70_015790</name>
</gene>
<evidence type="ECO:0000256" key="6">
    <source>
        <dbReference type="PIRSR" id="PIRSR617867-1"/>
    </source>
</evidence>
<dbReference type="InterPro" id="IPR023485">
    <property type="entry name" value="Ptyr_pPase"/>
</dbReference>
<dbReference type="InterPro" id="IPR036196">
    <property type="entry name" value="Ptyr_pPase_sf"/>
</dbReference>
<dbReference type="GO" id="GO:0004725">
    <property type="term" value="F:protein tyrosine phosphatase activity"/>
    <property type="evidence" value="ECO:0007669"/>
    <property type="project" value="UniProtKB-EC"/>
</dbReference>
<keyword evidence="4" id="KW-0904">Protein phosphatase</keyword>
<feature type="active site" description="Nucleophile" evidence="6">
    <location>
        <position position="9"/>
    </location>
</feature>
<dbReference type="SUPFAM" id="SSF52788">
    <property type="entry name" value="Phosphotyrosine protein phosphatases I"/>
    <property type="match status" value="1"/>
</dbReference>
<dbReference type="AlphaFoldDB" id="A0AAP8TRI8"/>
<protein>
    <recommendedName>
        <fullName evidence="2">protein-tyrosine-phosphatase</fullName>
        <ecNumber evidence="2">3.1.3.48</ecNumber>
    </recommendedName>
</protein>
<dbReference type="FunFam" id="3.40.50.2300:FF:000041">
    <property type="entry name" value="Low molecular weight protein-tyrosine-phosphatase"/>
    <property type="match status" value="1"/>
</dbReference>
<organism evidence="8 9">
    <name type="scientific">Serratia marcescens</name>
    <dbReference type="NCBI Taxonomy" id="615"/>
    <lineage>
        <taxon>Bacteria</taxon>
        <taxon>Pseudomonadati</taxon>
        <taxon>Pseudomonadota</taxon>
        <taxon>Gammaproteobacteria</taxon>
        <taxon>Enterobacterales</taxon>
        <taxon>Yersiniaceae</taxon>
        <taxon>Serratia</taxon>
    </lineage>
</organism>
<dbReference type="InterPro" id="IPR017867">
    <property type="entry name" value="Tyr_phospatase_low_mol_wt"/>
</dbReference>
<dbReference type="PANTHER" id="PTHR11717">
    <property type="entry name" value="LOW MOLECULAR WEIGHT PROTEIN TYROSINE PHOSPHATASE"/>
    <property type="match status" value="1"/>
</dbReference>
<feature type="active site" description="Proton donor" evidence="6">
    <location>
        <position position="115"/>
    </location>
</feature>
<evidence type="ECO:0000256" key="3">
    <source>
        <dbReference type="ARBA" id="ARBA00022801"/>
    </source>
</evidence>
<dbReference type="Gene3D" id="3.40.50.2300">
    <property type="match status" value="1"/>
</dbReference>
<proteinExistence type="inferred from homology"/>
<dbReference type="Proteomes" id="UP000030378">
    <property type="component" value="Unassembled WGS sequence"/>
</dbReference>
<feature type="domain" description="Phosphotyrosine protein phosphatase I" evidence="7">
    <location>
        <begin position="3"/>
        <end position="141"/>
    </location>
</feature>
<dbReference type="EC" id="3.1.3.48" evidence="2"/>
<evidence type="ECO:0000256" key="1">
    <source>
        <dbReference type="ARBA" id="ARBA00011063"/>
    </source>
</evidence>
<evidence type="ECO:0000256" key="2">
    <source>
        <dbReference type="ARBA" id="ARBA00013064"/>
    </source>
</evidence>
<feature type="active site" evidence="6">
    <location>
        <position position="15"/>
    </location>
</feature>
<evidence type="ECO:0000256" key="4">
    <source>
        <dbReference type="ARBA" id="ARBA00022912"/>
    </source>
</evidence>
<dbReference type="SMART" id="SM00226">
    <property type="entry name" value="LMWPc"/>
    <property type="match status" value="1"/>
</dbReference>
<evidence type="ECO:0000313" key="8">
    <source>
        <dbReference type="EMBL" id="PNO71375.1"/>
    </source>
</evidence>
<dbReference type="PRINTS" id="PR00719">
    <property type="entry name" value="LMWPTPASE"/>
</dbReference>
<evidence type="ECO:0000256" key="5">
    <source>
        <dbReference type="ARBA" id="ARBA00051722"/>
    </source>
</evidence>
<dbReference type="EMBL" id="JTBC02000002">
    <property type="protein sequence ID" value="PNO71375.1"/>
    <property type="molecule type" value="Genomic_DNA"/>
</dbReference>
<dbReference type="InterPro" id="IPR050438">
    <property type="entry name" value="LMW_PTPase"/>
</dbReference>
<dbReference type="PANTHER" id="PTHR11717:SF31">
    <property type="entry name" value="LOW MOLECULAR WEIGHT PROTEIN-TYROSINE-PHOSPHATASE ETP-RELATED"/>
    <property type="match status" value="1"/>
</dbReference>
<dbReference type="Pfam" id="PF01451">
    <property type="entry name" value="LMWPc"/>
    <property type="match status" value="1"/>
</dbReference>
<comment type="caution">
    <text evidence="8">The sequence shown here is derived from an EMBL/GenBank/DDBJ whole genome shotgun (WGS) entry which is preliminary data.</text>
</comment>
<comment type="catalytic activity">
    <reaction evidence="5">
        <text>O-phospho-L-tyrosyl-[protein] + H2O = L-tyrosyl-[protein] + phosphate</text>
        <dbReference type="Rhea" id="RHEA:10684"/>
        <dbReference type="Rhea" id="RHEA-COMP:10136"/>
        <dbReference type="Rhea" id="RHEA-COMP:20101"/>
        <dbReference type="ChEBI" id="CHEBI:15377"/>
        <dbReference type="ChEBI" id="CHEBI:43474"/>
        <dbReference type="ChEBI" id="CHEBI:46858"/>
        <dbReference type="ChEBI" id="CHEBI:61978"/>
        <dbReference type="EC" id="3.1.3.48"/>
    </reaction>
</comment>
<name>A0AAP8TRI8_SERMA</name>
<sequence>MFDSILVVCVGNICRSPTGERMLKRLLPHKKIASAGLGAMVGHPADPSAMAVAEQNGLSLEHHSGTQLTKELCREYSLILVMERKHIDGVCRLAPEVRGKTMLFAHWLAQKDIPDPYGKSAEAFDFVYRQLDESAKKWATVLNK</sequence>
<reference evidence="9" key="1">
    <citation type="submission" date="2017-12" db="EMBL/GenBank/DDBJ databases">
        <title>FDA dAtabase for Regulatory Grade micrObial Sequences (FDA-ARGOS): Supporting development and validation of Infectious Disease Dx tests.</title>
        <authorList>
            <person name="Campos J."/>
            <person name="Goldberg B."/>
            <person name="Tallon L."/>
            <person name="Sadzewicz L."/>
            <person name="Sengamalay N."/>
            <person name="Ott S."/>
            <person name="Godinez A."/>
            <person name="Nagaraj S."/>
            <person name="Vavikolanu K."/>
            <person name="Vyas G."/>
            <person name="Nadendla S."/>
            <person name="Aluvathingal J."/>
            <person name="Geyer C."/>
            <person name="Nandy P."/>
            <person name="Hobson J."/>
            <person name="Sichtig H."/>
        </authorList>
    </citation>
    <scope>NUCLEOTIDE SEQUENCE [LARGE SCALE GENOMIC DNA]</scope>
    <source>
        <strain evidence="9">FDAARGOS_79</strain>
    </source>
</reference>
<evidence type="ECO:0000259" key="7">
    <source>
        <dbReference type="SMART" id="SM00226"/>
    </source>
</evidence>
<evidence type="ECO:0000313" key="9">
    <source>
        <dbReference type="Proteomes" id="UP000030378"/>
    </source>
</evidence>